<proteinExistence type="predicted"/>
<feature type="chain" id="PRO_5019514022" evidence="3">
    <location>
        <begin position="21"/>
        <end position="532"/>
    </location>
</feature>
<comment type="caution">
    <text evidence="5">The sequence shown here is derived from an EMBL/GenBank/DDBJ whole genome shotgun (WGS) entry which is preliminary data.</text>
</comment>
<dbReference type="Pfam" id="PF12984">
    <property type="entry name" value="DUF3868"/>
    <property type="match status" value="1"/>
</dbReference>
<feature type="signal peptide" evidence="3">
    <location>
        <begin position="1"/>
        <end position="20"/>
    </location>
</feature>
<feature type="domain" description="DUF3868" evidence="4">
    <location>
        <begin position="34"/>
        <end position="95"/>
    </location>
</feature>
<reference evidence="5 6" key="1">
    <citation type="submission" date="2018-08" db="EMBL/GenBank/DDBJ databases">
        <title>A genome reference for cultivated species of the human gut microbiota.</title>
        <authorList>
            <person name="Zou Y."/>
            <person name="Xue W."/>
            <person name="Luo G."/>
        </authorList>
    </citation>
    <scope>NUCLEOTIDE SEQUENCE [LARGE SCALE GENOMIC DNA]</scope>
    <source>
        <strain evidence="5 6">AF22-3AC</strain>
    </source>
</reference>
<accession>A0A412IKS8</accession>
<feature type="region of interest" description="Disordered" evidence="2">
    <location>
        <begin position="191"/>
        <end position="213"/>
    </location>
</feature>
<feature type="repeat" description="TPR" evidence="1">
    <location>
        <begin position="487"/>
        <end position="520"/>
    </location>
</feature>
<gene>
    <name evidence="5" type="ORF">DWX97_07880</name>
</gene>
<evidence type="ECO:0000256" key="1">
    <source>
        <dbReference type="PROSITE-ProRule" id="PRU00339"/>
    </source>
</evidence>
<dbReference type="AlphaFoldDB" id="A0A412IKS8"/>
<evidence type="ECO:0000313" key="6">
    <source>
        <dbReference type="Proteomes" id="UP000283341"/>
    </source>
</evidence>
<dbReference type="PROSITE" id="PS50005">
    <property type="entry name" value="TPR"/>
    <property type="match status" value="1"/>
</dbReference>
<evidence type="ECO:0000256" key="3">
    <source>
        <dbReference type="SAM" id="SignalP"/>
    </source>
</evidence>
<name>A0A412IKS8_9BACE</name>
<dbReference type="EMBL" id="QRVJ01000004">
    <property type="protein sequence ID" value="RGS38263.1"/>
    <property type="molecule type" value="Genomic_DNA"/>
</dbReference>
<evidence type="ECO:0000256" key="2">
    <source>
        <dbReference type="SAM" id="MobiDB-lite"/>
    </source>
</evidence>
<dbReference type="Proteomes" id="UP000283341">
    <property type="component" value="Unassembled WGS sequence"/>
</dbReference>
<evidence type="ECO:0000313" key="5">
    <source>
        <dbReference type="EMBL" id="RGS38263.1"/>
    </source>
</evidence>
<dbReference type="SMART" id="SM00028">
    <property type="entry name" value="TPR"/>
    <property type="match status" value="1"/>
</dbReference>
<keyword evidence="1" id="KW-0802">TPR repeat</keyword>
<evidence type="ECO:0000259" key="4">
    <source>
        <dbReference type="Pfam" id="PF12984"/>
    </source>
</evidence>
<sequence>MKGMKKIVGCLVGVLLAAEAWTSGTLTLGSHVFTQGDSLHIELLLNLSDTKAGNAEAYLFTPVLRGAAGRLQELPAVVVSGRRRARADHRQQTLQPSPGYLPPYRTLYDRNRKDSIVYKVSVAYSPWMEHASLVLMSERRDCCRMKMLGVEPVITDLALTSPFHVPQGQISVSQGQMAVSQGQAVNLPEQTATPQAVTERHENAANRQETQSRPDCMPCAECTAMVTYLIPDMETQKHRSESATLYIDYPTGVYDVRREFHNNRPELEKLDSLMRPLTKGNLASISSISICGYASPDGTYKDNEILASNRARCFKEYMRATYAPGHDLYKVSSVPEDWDGLVDLLQQRPMNHSDEVLSLITRTGIFEGREKQLMDMHGGTVYRELLKSYFPQLRRIRITVGYEARAFNIEEAASLIYTHPRLLSLQEMYRVAAFYRPGTEQYREVYEIAAYHFPDDVLANINAASAVIMAGDPVTARQYLNKVADDPRAWNDFGVLAYLEGDREKAEEWFRKALGIEPEKARKNLKKIKNGK</sequence>
<dbReference type="SUPFAM" id="SSF81901">
    <property type="entry name" value="HCP-like"/>
    <property type="match status" value="1"/>
</dbReference>
<dbReference type="InterPro" id="IPR011990">
    <property type="entry name" value="TPR-like_helical_dom_sf"/>
</dbReference>
<dbReference type="Gene3D" id="1.25.40.10">
    <property type="entry name" value="Tetratricopeptide repeat domain"/>
    <property type="match status" value="1"/>
</dbReference>
<keyword evidence="3" id="KW-0732">Signal</keyword>
<protein>
    <submittedName>
        <fullName evidence="5">DUF3868 domain-containing protein</fullName>
    </submittedName>
</protein>
<organism evidence="5 6">
    <name type="scientific">Bacteroides cellulosilyticus</name>
    <dbReference type="NCBI Taxonomy" id="246787"/>
    <lineage>
        <taxon>Bacteria</taxon>
        <taxon>Pseudomonadati</taxon>
        <taxon>Bacteroidota</taxon>
        <taxon>Bacteroidia</taxon>
        <taxon>Bacteroidales</taxon>
        <taxon>Bacteroidaceae</taxon>
        <taxon>Bacteroides</taxon>
    </lineage>
</organism>
<dbReference type="InterPro" id="IPR024480">
    <property type="entry name" value="DUF3868"/>
</dbReference>
<dbReference type="InterPro" id="IPR019734">
    <property type="entry name" value="TPR_rpt"/>
</dbReference>